<organism evidence="2 3">
    <name type="scientific">Desulfurispirillum indicum (strain ATCC BAA-1389 / DSM 22839 / S5)</name>
    <dbReference type="NCBI Taxonomy" id="653733"/>
    <lineage>
        <taxon>Bacteria</taxon>
        <taxon>Pseudomonadati</taxon>
        <taxon>Chrysiogenota</taxon>
        <taxon>Chrysiogenia</taxon>
        <taxon>Chrysiogenales</taxon>
        <taxon>Chrysiogenaceae</taxon>
        <taxon>Desulfurispirillum</taxon>
    </lineage>
</organism>
<dbReference type="KEGG" id="din:Selin_2583"/>
<evidence type="ECO:0000313" key="2">
    <source>
        <dbReference type="EMBL" id="ADU67294.1"/>
    </source>
</evidence>
<accession>E6W6F9</accession>
<proteinExistence type="predicted"/>
<keyword evidence="3" id="KW-1185">Reference proteome</keyword>
<reference evidence="2 3" key="1">
    <citation type="submission" date="2010-12" db="EMBL/GenBank/DDBJ databases">
        <title>Complete sequence of Desulfurispirillum indicum S5.</title>
        <authorList>
            <consortium name="US DOE Joint Genome Institute"/>
            <person name="Lucas S."/>
            <person name="Copeland A."/>
            <person name="Lapidus A."/>
            <person name="Cheng J.-F."/>
            <person name="Goodwin L."/>
            <person name="Pitluck S."/>
            <person name="Chertkov O."/>
            <person name="Held B."/>
            <person name="Detter J.C."/>
            <person name="Han C."/>
            <person name="Tapia R."/>
            <person name="Land M."/>
            <person name="Hauser L."/>
            <person name="Kyrpides N."/>
            <person name="Ivanova N."/>
            <person name="Mikhailova N."/>
            <person name="Haggblom M."/>
            <person name="Rauschenbach I."/>
            <person name="Bini E."/>
            <person name="Woyke T."/>
        </authorList>
    </citation>
    <scope>NUCLEOTIDE SEQUENCE [LARGE SCALE GENOMIC DNA]</scope>
    <source>
        <strain evidence="3">ATCC BAA-1389 / DSM 22839 / S5</strain>
    </source>
</reference>
<dbReference type="HOGENOM" id="CLU_1641042_0_0_0"/>
<dbReference type="AlphaFoldDB" id="E6W6F9"/>
<gene>
    <name evidence="2" type="ordered locus">Selin_2583</name>
</gene>
<protein>
    <submittedName>
        <fullName evidence="2">Uncharacterized protein</fullName>
    </submittedName>
</protein>
<feature type="region of interest" description="Disordered" evidence="1">
    <location>
        <begin position="138"/>
        <end position="161"/>
    </location>
</feature>
<dbReference type="InParanoid" id="E6W6F9"/>
<sequence length="161" mass="17820">MHRILCTFYPGAPKSTQKRAPQRPFFRIVCSPVLEIRQQAAQRGPSAALPVIARHCDVQGVDSRVRLVEREATESVFCCTAYFVSLLLLTRQKERKSDPQCCPFQPPACLELGTANNRHPWLLVCGCRHRGVNPAGLPRSSQRVLAGTTHGGEAEEVSSLQ</sequence>
<evidence type="ECO:0000313" key="3">
    <source>
        <dbReference type="Proteomes" id="UP000002572"/>
    </source>
</evidence>
<name>E6W6F9_DESIS</name>
<evidence type="ECO:0000256" key="1">
    <source>
        <dbReference type="SAM" id="MobiDB-lite"/>
    </source>
</evidence>
<dbReference type="EMBL" id="CP002432">
    <property type="protein sequence ID" value="ADU67294.1"/>
    <property type="molecule type" value="Genomic_DNA"/>
</dbReference>
<dbReference type="Proteomes" id="UP000002572">
    <property type="component" value="Chromosome"/>
</dbReference>